<keyword evidence="3" id="KW-0805">Transcription regulation</keyword>
<dbReference type="AlphaFoldDB" id="A0A432G4J3"/>
<proteinExistence type="predicted"/>
<dbReference type="InterPro" id="IPR027417">
    <property type="entry name" value="P-loop_NTPase"/>
</dbReference>
<dbReference type="PANTHER" id="PTHR32071:SF21">
    <property type="entry name" value="TRANSCRIPTIONAL REGULATORY PROTEIN FLGR"/>
    <property type="match status" value="1"/>
</dbReference>
<organism evidence="8 9">
    <name type="scientific">SAR324 cluster bacterium</name>
    <dbReference type="NCBI Taxonomy" id="2024889"/>
    <lineage>
        <taxon>Bacteria</taxon>
        <taxon>Deltaproteobacteria</taxon>
        <taxon>SAR324 cluster</taxon>
    </lineage>
</organism>
<comment type="caution">
    <text evidence="8">The sequence shown here is derived from an EMBL/GenBank/DDBJ whole genome shotgun (WGS) entry which is preliminary data.</text>
</comment>
<evidence type="ECO:0000256" key="2">
    <source>
        <dbReference type="ARBA" id="ARBA00022840"/>
    </source>
</evidence>
<evidence type="ECO:0000256" key="1">
    <source>
        <dbReference type="ARBA" id="ARBA00022741"/>
    </source>
</evidence>
<dbReference type="Pfam" id="PF25601">
    <property type="entry name" value="AAA_lid_14"/>
    <property type="match status" value="1"/>
</dbReference>
<dbReference type="SUPFAM" id="SSF52540">
    <property type="entry name" value="P-loop containing nucleoside triphosphate hydrolases"/>
    <property type="match status" value="1"/>
</dbReference>
<keyword evidence="4" id="KW-0238">DNA-binding</keyword>
<feature type="non-terminal residue" evidence="8">
    <location>
        <position position="1"/>
    </location>
</feature>
<dbReference type="InterPro" id="IPR058031">
    <property type="entry name" value="AAA_lid_NorR"/>
</dbReference>
<dbReference type="GO" id="GO:0006355">
    <property type="term" value="P:regulation of DNA-templated transcription"/>
    <property type="evidence" value="ECO:0007669"/>
    <property type="project" value="InterPro"/>
</dbReference>
<evidence type="ECO:0000256" key="6">
    <source>
        <dbReference type="SAM" id="Coils"/>
    </source>
</evidence>
<dbReference type="EMBL" id="QNZM01000274">
    <property type="protein sequence ID" value="RTZ78666.1"/>
    <property type="molecule type" value="Genomic_DNA"/>
</dbReference>
<keyword evidence="6" id="KW-0175">Coiled coil</keyword>
<dbReference type="SUPFAM" id="SSF46689">
    <property type="entry name" value="Homeodomain-like"/>
    <property type="match status" value="1"/>
</dbReference>
<dbReference type="PRINTS" id="PR01590">
    <property type="entry name" value="HTHFIS"/>
</dbReference>
<feature type="coiled-coil region" evidence="6">
    <location>
        <begin position="202"/>
        <end position="229"/>
    </location>
</feature>
<dbReference type="PANTHER" id="PTHR32071">
    <property type="entry name" value="TRANSCRIPTIONAL REGULATORY PROTEIN"/>
    <property type="match status" value="1"/>
</dbReference>
<dbReference type="Gene3D" id="3.40.50.300">
    <property type="entry name" value="P-loop containing nucleotide triphosphate hydrolases"/>
    <property type="match status" value="1"/>
</dbReference>
<dbReference type="Pfam" id="PF02954">
    <property type="entry name" value="HTH_8"/>
    <property type="match status" value="1"/>
</dbReference>
<sequence length="232" mass="26448">YQIDKVGGKEPIPVDVRVIATTNQNLLEMIDSGKFREDLYFRLNVFPLALPPLRDRMDDVPVLVTYFIKKHSQINKRNCPAVSRETLNILTNYHWRGNVRELENVMERALLLCNGEEIQPSHLLMSSQLGETTINEDLAAITTDYSKTPASYSSQTSFTFSEPQNSPDNGLGIEVGMSMKEAEKRFIFKTLHETKGNRTHAAKTLGISIRTLRNKLNEYRAEGIDFELEPEE</sequence>
<keyword evidence="1" id="KW-0547">Nucleotide-binding</keyword>
<evidence type="ECO:0000313" key="9">
    <source>
        <dbReference type="Proteomes" id="UP000286732"/>
    </source>
</evidence>
<name>A0A432G4J3_9DELT</name>
<dbReference type="InterPro" id="IPR002078">
    <property type="entry name" value="Sigma_54_int"/>
</dbReference>
<feature type="domain" description="Sigma-54 factor interaction" evidence="7">
    <location>
        <begin position="1"/>
        <end position="111"/>
    </location>
</feature>
<dbReference type="PROSITE" id="PS50045">
    <property type="entry name" value="SIGMA54_INTERACT_4"/>
    <property type="match status" value="1"/>
</dbReference>
<dbReference type="Gene3D" id="1.10.8.60">
    <property type="match status" value="1"/>
</dbReference>
<dbReference type="Proteomes" id="UP000286732">
    <property type="component" value="Unassembled WGS sequence"/>
</dbReference>
<dbReference type="Pfam" id="PF00158">
    <property type="entry name" value="Sigma54_activat"/>
    <property type="match status" value="1"/>
</dbReference>
<evidence type="ECO:0000256" key="3">
    <source>
        <dbReference type="ARBA" id="ARBA00023015"/>
    </source>
</evidence>
<protein>
    <submittedName>
        <fullName evidence="8">Sigma-54-dependent Fis family transcriptional regulator</fullName>
    </submittedName>
</protein>
<keyword evidence="2" id="KW-0067">ATP-binding</keyword>
<dbReference type="InterPro" id="IPR009057">
    <property type="entry name" value="Homeodomain-like_sf"/>
</dbReference>
<evidence type="ECO:0000259" key="7">
    <source>
        <dbReference type="PROSITE" id="PS50045"/>
    </source>
</evidence>
<dbReference type="Gene3D" id="1.10.10.60">
    <property type="entry name" value="Homeodomain-like"/>
    <property type="match status" value="1"/>
</dbReference>
<dbReference type="GO" id="GO:0005524">
    <property type="term" value="F:ATP binding"/>
    <property type="evidence" value="ECO:0007669"/>
    <property type="project" value="UniProtKB-KW"/>
</dbReference>
<keyword evidence="5" id="KW-0804">Transcription</keyword>
<dbReference type="InterPro" id="IPR002197">
    <property type="entry name" value="HTH_Fis"/>
</dbReference>
<gene>
    <name evidence="8" type="ORF">DSY98_07010</name>
</gene>
<evidence type="ECO:0000256" key="5">
    <source>
        <dbReference type="ARBA" id="ARBA00023163"/>
    </source>
</evidence>
<reference evidence="8 9" key="1">
    <citation type="submission" date="2018-06" db="EMBL/GenBank/DDBJ databases">
        <title>Combined omics and stable isotope probing to characterize newly discovered Mariana Back-Arc vent microbial communities.</title>
        <authorList>
            <person name="Trembath-Reichert E."/>
            <person name="Huber J.A."/>
        </authorList>
    </citation>
    <scope>NUCLEOTIDE SEQUENCE [LARGE SCALE GENOMIC DNA]</scope>
    <source>
        <strain evidence="8">MAG 63_2</strain>
    </source>
</reference>
<evidence type="ECO:0000313" key="8">
    <source>
        <dbReference type="EMBL" id="RTZ78666.1"/>
    </source>
</evidence>
<accession>A0A432G4J3</accession>
<evidence type="ECO:0000256" key="4">
    <source>
        <dbReference type="ARBA" id="ARBA00023125"/>
    </source>
</evidence>
<dbReference type="GO" id="GO:0043565">
    <property type="term" value="F:sequence-specific DNA binding"/>
    <property type="evidence" value="ECO:0007669"/>
    <property type="project" value="InterPro"/>
</dbReference>